<keyword evidence="1 2" id="KW-0732">Signal</keyword>
<dbReference type="AlphaFoldDB" id="A0A9W6KR64"/>
<evidence type="ECO:0000313" key="4">
    <source>
        <dbReference type="Proteomes" id="UP001143480"/>
    </source>
</evidence>
<dbReference type="Gene3D" id="2.130.10.130">
    <property type="entry name" value="Integrin alpha, N-terminal"/>
    <property type="match status" value="1"/>
</dbReference>
<accession>A0A9W6KR64</accession>
<evidence type="ECO:0000256" key="2">
    <source>
        <dbReference type="SAM" id="SignalP"/>
    </source>
</evidence>
<evidence type="ECO:0000313" key="3">
    <source>
        <dbReference type="EMBL" id="GLL04971.1"/>
    </source>
</evidence>
<dbReference type="EMBL" id="BSFP01000051">
    <property type="protein sequence ID" value="GLL04971.1"/>
    <property type="molecule type" value="Genomic_DNA"/>
</dbReference>
<keyword evidence="4" id="KW-1185">Reference proteome</keyword>
<proteinExistence type="predicted"/>
<feature type="signal peptide" evidence="2">
    <location>
        <begin position="1"/>
        <end position="27"/>
    </location>
</feature>
<dbReference type="SUPFAM" id="SSF69318">
    <property type="entry name" value="Integrin alpha N-terminal domain"/>
    <property type="match status" value="1"/>
</dbReference>
<gene>
    <name evidence="3" type="ORF">GCM10017581_067180</name>
</gene>
<dbReference type="InterPro" id="IPR013517">
    <property type="entry name" value="FG-GAP"/>
</dbReference>
<evidence type="ECO:0000256" key="1">
    <source>
        <dbReference type="ARBA" id="ARBA00022729"/>
    </source>
</evidence>
<dbReference type="Pfam" id="PF13517">
    <property type="entry name" value="FG-GAP_3"/>
    <property type="match status" value="2"/>
</dbReference>
<organism evidence="3 4">
    <name type="scientific">Dactylosporangium matsuzakiense</name>
    <dbReference type="NCBI Taxonomy" id="53360"/>
    <lineage>
        <taxon>Bacteria</taxon>
        <taxon>Bacillati</taxon>
        <taxon>Actinomycetota</taxon>
        <taxon>Actinomycetes</taxon>
        <taxon>Micromonosporales</taxon>
        <taxon>Micromonosporaceae</taxon>
        <taxon>Dactylosporangium</taxon>
    </lineage>
</organism>
<dbReference type="Proteomes" id="UP001143480">
    <property type="component" value="Unassembled WGS sequence"/>
</dbReference>
<dbReference type="InterPro" id="IPR028994">
    <property type="entry name" value="Integrin_alpha_N"/>
</dbReference>
<sequence length="283" mass="29816">MRSRRLGLAAVALGLAVAMATGGPASASGAYSFAGVTDWDKDGSQDIIARDPGGDLWLFPGEATRAVAGAQPVQIGLGWNGYTFTGLADWDNDGNQDIIARDVAGDLLLFPGNSTRGVPDAQPVQIGLGWNGYTFAGITDWDKDGNQDIIARSLSGDLWMFPGQSKRGYSTAAPVQIGTGWNGYDFAGITDWDKDGNQDIIVRGTTGDLSLFPGESVRGYSSQPPVLIGSGWNGYDFAGAADWDNDGNADLIARKTNNDLWLFPGDSTRGVSGQDPVMIGTGW</sequence>
<evidence type="ECO:0008006" key="5">
    <source>
        <dbReference type="Google" id="ProtNLM"/>
    </source>
</evidence>
<reference evidence="3" key="2">
    <citation type="submission" date="2023-01" db="EMBL/GenBank/DDBJ databases">
        <authorList>
            <person name="Sun Q."/>
            <person name="Evtushenko L."/>
        </authorList>
    </citation>
    <scope>NUCLEOTIDE SEQUENCE</scope>
    <source>
        <strain evidence="3">VKM Ac-1321</strain>
    </source>
</reference>
<feature type="chain" id="PRO_5040848684" description="VCBS repeat protein" evidence="2">
    <location>
        <begin position="28"/>
        <end position="283"/>
    </location>
</feature>
<protein>
    <recommendedName>
        <fullName evidence="5">VCBS repeat protein</fullName>
    </recommendedName>
</protein>
<comment type="caution">
    <text evidence="3">The sequence shown here is derived from an EMBL/GenBank/DDBJ whole genome shotgun (WGS) entry which is preliminary data.</text>
</comment>
<dbReference type="PANTHER" id="PTHR44103:SF1">
    <property type="entry name" value="PROPROTEIN CONVERTASE P"/>
    <property type="match status" value="1"/>
</dbReference>
<dbReference type="RefSeq" id="WP_261959529.1">
    <property type="nucleotide sequence ID" value="NZ_BAAAXA010000001.1"/>
</dbReference>
<dbReference type="PANTHER" id="PTHR44103">
    <property type="entry name" value="PROPROTEIN CONVERTASE P"/>
    <property type="match status" value="1"/>
</dbReference>
<reference evidence="3" key="1">
    <citation type="journal article" date="2014" name="Int. J. Syst. Evol. Microbiol.">
        <title>Complete genome sequence of Corynebacterium casei LMG S-19264T (=DSM 44701T), isolated from a smear-ripened cheese.</title>
        <authorList>
            <consortium name="US DOE Joint Genome Institute (JGI-PGF)"/>
            <person name="Walter F."/>
            <person name="Albersmeier A."/>
            <person name="Kalinowski J."/>
            <person name="Ruckert C."/>
        </authorList>
    </citation>
    <scope>NUCLEOTIDE SEQUENCE</scope>
    <source>
        <strain evidence="3">VKM Ac-1321</strain>
    </source>
</reference>
<name>A0A9W6KR64_9ACTN</name>